<dbReference type="PANTHER" id="PTHR22708">
    <property type="entry name" value="LEUCINE-RICH REPEAT-CONTAINING PROTEIN 56"/>
    <property type="match status" value="1"/>
</dbReference>
<feature type="region of interest" description="Disordered" evidence="1">
    <location>
        <begin position="331"/>
        <end position="365"/>
    </location>
</feature>
<protein>
    <recommendedName>
        <fullName evidence="3">Leucine-rich repeat-containing protein 56</fullName>
    </recommendedName>
</protein>
<dbReference type="InterPro" id="IPR001611">
    <property type="entry name" value="Leu-rich_rpt"/>
</dbReference>
<evidence type="ECO:0008006" key="3">
    <source>
        <dbReference type="Google" id="ProtNLM"/>
    </source>
</evidence>
<feature type="compositionally biased region" description="Basic and acidic residues" evidence="1">
    <location>
        <begin position="331"/>
        <end position="340"/>
    </location>
</feature>
<feature type="region of interest" description="Disordered" evidence="1">
    <location>
        <begin position="28"/>
        <end position="61"/>
    </location>
</feature>
<feature type="region of interest" description="Disordered" evidence="1">
    <location>
        <begin position="525"/>
        <end position="554"/>
    </location>
</feature>
<feature type="region of interest" description="Disordered" evidence="1">
    <location>
        <begin position="406"/>
        <end position="483"/>
    </location>
</feature>
<dbReference type="EMBL" id="KI913149">
    <property type="protein sequence ID" value="ETV73347.1"/>
    <property type="molecule type" value="Genomic_DNA"/>
</dbReference>
<name>W4G0V7_APHAT</name>
<feature type="compositionally biased region" description="Low complexity" evidence="1">
    <location>
        <begin position="599"/>
        <end position="618"/>
    </location>
</feature>
<dbReference type="InterPro" id="IPR040091">
    <property type="entry name" value="LRRC56"/>
</dbReference>
<gene>
    <name evidence="2" type="ORF">H257_11858</name>
</gene>
<feature type="compositionally biased region" description="Low complexity" evidence="1">
    <location>
        <begin position="426"/>
        <end position="437"/>
    </location>
</feature>
<dbReference type="InterPro" id="IPR032675">
    <property type="entry name" value="LRR_dom_sf"/>
</dbReference>
<dbReference type="OrthoDB" id="201275at2759"/>
<dbReference type="PROSITE" id="PS51450">
    <property type="entry name" value="LRR"/>
    <property type="match status" value="2"/>
</dbReference>
<reference evidence="2" key="1">
    <citation type="submission" date="2013-12" db="EMBL/GenBank/DDBJ databases">
        <title>The Genome Sequence of Aphanomyces astaci APO3.</title>
        <authorList>
            <consortium name="The Broad Institute Genomics Platform"/>
            <person name="Russ C."/>
            <person name="Tyler B."/>
            <person name="van West P."/>
            <person name="Dieguez-Uribeondo J."/>
            <person name="Young S.K."/>
            <person name="Zeng Q."/>
            <person name="Gargeya S."/>
            <person name="Fitzgerald M."/>
            <person name="Abouelleil A."/>
            <person name="Alvarado L."/>
            <person name="Chapman S.B."/>
            <person name="Gainer-Dewar J."/>
            <person name="Goldberg J."/>
            <person name="Griggs A."/>
            <person name="Gujja S."/>
            <person name="Hansen M."/>
            <person name="Howarth C."/>
            <person name="Imamovic A."/>
            <person name="Ireland A."/>
            <person name="Larimer J."/>
            <person name="McCowan C."/>
            <person name="Murphy C."/>
            <person name="Pearson M."/>
            <person name="Poon T.W."/>
            <person name="Priest M."/>
            <person name="Roberts A."/>
            <person name="Saif S."/>
            <person name="Shea T."/>
            <person name="Sykes S."/>
            <person name="Wortman J."/>
            <person name="Nusbaum C."/>
            <person name="Birren B."/>
        </authorList>
    </citation>
    <scope>NUCLEOTIDE SEQUENCE [LARGE SCALE GENOMIC DNA]</scope>
    <source>
        <strain evidence="2">APO3</strain>
    </source>
</reference>
<dbReference type="AlphaFoldDB" id="W4G0V7"/>
<dbReference type="STRING" id="112090.W4G0V7"/>
<dbReference type="PANTHER" id="PTHR22708:SF0">
    <property type="entry name" value="LEUCINE-RICH REPEAT-CONTAINING PROTEIN 56"/>
    <property type="match status" value="1"/>
</dbReference>
<dbReference type="VEuPathDB" id="FungiDB:H257_11858"/>
<dbReference type="GeneID" id="20813854"/>
<organism evidence="2">
    <name type="scientific">Aphanomyces astaci</name>
    <name type="common">Crayfish plague agent</name>
    <dbReference type="NCBI Taxonomy" id="112090"/>
    <lineage>
        <taxon>Eukaryota</taxon>
        <taxon>Sar</taxon>
        <taxon>Stramenopiles</taxon>
        <taxon>Oomycota</taxon>
        <taxon>Saprolegniomycetes</taxon>
        <taxon>Saprolegniales</taxon>
        <taxon>Verrucalvaceae</taxon>
        <taxon>Aphanomyces</taxon>
    </lineage>
</organism>
<evidence type="ECO:0000256" key="1">
    <source>
        <dbReference type="SAM" id="MobiDB-lite"/>
    </source>
</evidence>
<sequence>MECCDADDARQEVDDTATRMHKLVIRTLPKGCNPMPVSSTDRPPSRSGPMAPPTYEDDNPFDDITDEKLRQISGKQDLNRVTYLQLTVDTHKQSVEALGELLPSLSQLRLHQSVLHSFRDLGTSLHGLQILWLMSSGVKDLDGIGALTGLRELYLQFNDIVDVSPLSLHDELHILDLQGNRVQDIVQIEQLGMCVQLTVLNLAANPVAAIPNYRPIACSYIPQLQTLDTAPVAPCDRVEVTPAMIDHALSYYYTSHPPVGSQRCDKATDDTVTPLCDSTSPSVTSSFEQLLDTAAAKGTKDHHSSALTHGTDVVFAGNVTSALRRRSHEHSFHVDGDDSILRPVTPASAFPPRPSTPVRRESITDTLDRASELDLSSCRRLSSKSRDSILHELKAWKMENTVATMTNNHHHSGNDDIAPKSEAPHTTTLRPSTTSSSHVRATAVKEAFGDGNKQHDCLSKQTRKKHRTTTRGVSGRHQATNPVDILVLDDMPEEESPTQRQWNVDLEYLSPRIGIVAKVTPRQFMQSHDADDSSSDSDDTSVRPKKPTSGLFNVGDSLNAIEEWTERITRSEKEEGAPLAVAPVQERCRTSKQHHHQTPHQQQNLSTSSHKPSHSSSKGGRGSVEEASNSTSRGPNVARTGGPAVLMIKREELPVDFSSSRSNHVAETNTYRGLADDDLVLVLQGKDKRYASQLKTKDSFRSFFQGIAAQHLETLLRRAYGDNTDKAHRRMQLMEGWMAVA</sequence>
<evidence type="ECO:0000313" key="2">
    <source>
        <dbReference type="EMBL" id="ETV73347.1"/>
    </source>
</evidence>
<feature type="region of interest" description="Disordered" evidence="1">
    <location>
        <begin position="586"/>
        <end position="642"/>
    </location>
</feature>
<accession>W4G0V7</accession>
<dbReference type="RefSeq" id="XP_009837222.1">
    <property type="nucleotide sequence ID" value="XM_009838920.1"/>
</dbReference>
<dbReference type="Gene3D" id="3.80.10.10">
    <property type="entry name" value="Ribonuclease Inhibitor"/>
    <property type="match status" value="1"/>
</dbReference>
<proteinExistence type="predicted"/>
<feature type="compositionally biased region" description="Basic and acidic residues" evidence="1">
    <location>
        <begin position="412"/>
        <end position="423"/>
    </location>
</feature>
<dbReference type="Pfam" id="PF14580">
    <property type="entry name" value="LRR_9"/>
    <property type="match status" value="1"/>
</dbReference>
<dbReference type="SUPFAM" id="SSF52075">
    <property type="entry name" value="Outer arm dynein light chain 1"/>
    <property type="match status" value="1"/>
</dbReference>